<reference evidence="2 3" key="1">
    <citation type="journal article" date="2018" name="Sci. Rep.">
        <title>Genomic signatures of local adaptation to the degree of environmental predictability in rotifers.</title>
        <authorList>
            <person name="Franch-Gras L."/>
            <person name="Hahn C."/>
            <person name="Garcia-Roger E.M."/>
            <person name="Carmona M.J."/>
            <person name="Serra M."/>
            <person name="Gomez A."/>
        </authorList>
    </citation>
    <scope>NUCLEOTIDE SEQUENCE [LARGE SCALE GENOMIC DNA]</scope>
    <source>
        <strain evidence="2">HYR1</strain>
    </source>
</reference>
<feature type="region of interest" description="Disordered" evidence="1">
    <location>
        <begin position="71"/>
        <end position="98"/>
    </location>
</feature>
<dbReference type="AlphaFoldDB" id="A0A3M7Q4L6"/>
<keyword evidence="3" id="KW-1185">Reference proteome</keyword>
<dbReference type="Proteomes" id="UP000276133">
    <property type="component" value="Unassembled WGS sequence"/>
</dbReference>
<dbReference type="EMBL" id="REGN01007430">
    <property type="protein sequence ID" value="RNA06340.1"/>
    <property type="molecule type" value="Genomic_DNA"/>
</dbReference>
<dbReference type="OrthoDB" id="10552043at2759"/>
<gene>
    <name evidence="2" type="ORF">BpHYR1_023272</name>
</gene>
<protein>
    <submittedName>
        <fullName evidence="2">Uncharacterized protein</fullName>
    </submittedName>
</protein>
<sequence>MTKEHIVLNPNYLKSNEMYKNINAVKYQFLFENSIKNTSVKAASTNKIYEKKSSDEGYDSPKTKLSLNVNESRLSNSDKRHLSYSSEPKSRPPTRLPSIRFDYIEPLKPTDQQSSSIIKFKSDVNLNAKTSSQSNLRKSNRSSTDFGSEIDCTSTADDDDVFITTSDIIKIDKKSKQSSPVRSRRTILSESELKALNLSEKFMKDAKKMIFLPETNSFCPRNTFYYLNASNDKK</sequence>
<evidence type="ECO:0000256" key="1">
    <source>
        <dbReference type="SAM" id="MobiDB-lite"/>
    </source>
</evidence>
<comment type="caution">
    <text evidence="2">The sequence shown here is derived from an EMBL/GenBank/DDBJ whole genome shotgun (WGS) entry which is preliminary data.</text>
</comment>
<organism evidence="2 3">
    <name type="scientific">Brachionus plicatilis</name>
    <name type="common">Marine rotifer</name>
    <name type="synonym">Brachionus muelleri</name>
    <dbReference type="NCBI Taxonomy" id="10195"/>
    <lineage>
        <taxon>Eukaryota</taxon>
        <taxon>Metazoa</taxon>
        <taxon>Spiralia</taxon>
        <taxon>Gnathifera</taxon>
        <taxon>Rotifera</taxon>
        <taxon>Eurotatoria</taxon>
        <taxon>Monogononta</taxon>
        <taxon>Pseudotrocha</taxon>
        <taxon>Ploima</taxon>
        <taxon>Brachionidae</taxon>
        <taxon>Brachionus</taxon>
    </lineage>
</organism>
<proteinExistence type="predicted"/>
<name>A0A3M7Q4L6_BRAPC</name>
<feature type="region of interest" description="Disordered" evidence="1">
    <location>
        <begin position="129"/>
        <end position="150"/>
    </location>
</feature>
<evidence type="ECO:0000313" key="3">
    <source>
        <dbReference type="Proteomes" id="UP000276133"/>
    </source>
</evidence>
<accession>A0A3M7Q4L6</accession>
<evidence type="ECO:0000313" key="2">
    <source>
        <dbReference type="EMBL" id="RNA06340.1"/>
    </source>
</evidence>